<feature type="transmembrane region" description="Helical" evidence="13">
    <location>
        <begin position="60"/>
        <end position="81"/>
    </location>
</feature>
<keyword evidence="6" id="KW-0631">Potassium channel</keyword>
<accession>A0ABV8YCI7</accession>
<comment type="catalytic activity">
    <reaction evidence="12">
        <text>K(+)(in) = K(+)(out)</text>
        <dbReference type="Rhea" id="RHEA:29463"/>
        <dbReference type="ChEBI" id="CHEBI:29103"/>
    </reaction>
</comment>
<keyword evidence="7" id="KW-0630">Potassium</keyword>
<organism evidence="14 15">
    <name type="scientific">Deinococcus sonorensis</name>
    <dbReference type="NCBI Taxonomy" id="309891"/>
    <lineage>
        <taxon>Bacteria</taxon>
        <taxon>Thermotogati</taxon>
        <taxon>Deinococcota</taxon>
        <taxon>Deinococci</taxon>
        <taxon>Deinococcales</taxon>
        <taxon>Deinococcaceae</taxon>
        <taxon>Deinococcus</taxon>
    </lineage>
</organism>
<dbReference type="PANTHER" id="PTHR31462:SF5">
    <property type="entry name" value="ENDOSOMAL_LYSOSOMAL PROTON CHANNEL TMEM175"/>
    <property type="match status" value="1"/>
</dbReference>
<keyword evidence="11" id="KW-0407">Ion channel</keyword>
<evidence type="ECO:0000256" key="7">
    <source>
        <dbReference type="ARBA" id="ARBA00022958"/>
    </source>
</evidence>
<evidence type="ECO:0000313" key="14">
    <source>
        <dbReference type="EMBL" id="MFC4455200.1"/>
    </source>
</evidence>
<keyword evidence="5 13" id="KW-0812">Transmembrane</keyword>
<keyword evidence="3" id="KW-0813">Transport</keyword>
<comment type="similarity">
    <text evidence="2">Belongs to the TMEM175 family.</text>
</comment>
<sequence length="246" mass="27132">MLPQLRRPPTAPPEELGLAPERFGAFTDAVYSIAMTLLVLDVRLPAGLSIADIPTHLREVWPNAVSYAVSFFALGILWTGHQYDHALLRRTDIIFTATGLTYLLLVALVPFSSGALGEYPNIPITHALYGLNLTAATLVGLLNVLYALGPGRLSHPHLDPRVVQMVTRRQAIMVLGYGLAALLAFVSTWLSGLLFVVTPLAFVPSRRMEHQLFRAARQVQAYRVHEDAERAREDTLEHGLAPIARR</sequence>
<evidence type="ECO:0000256" key="1">
    <source>
        <dbReference type="ARBA" id="ARBA00004141"/>
    </source>
</evidence>
<evidence type="ECO:0000256" key="2">
    <source>
        <dbReference type="ARBA" id="ARBA00006920"/>
    </source>
</evidence>
<evidence type="ECO:0000256" key="3">
    <source>
        <dbReference type="ARBA" id="ARBA00022448"/>
    </source>
</evidence>
<feature type="transmembrane region" description="Helical" evidence="13">
    <location>
        <begin position="128"/>
        <end position="148"/>
    </location>
</feature>
<gene>
    <name evidence="14" type="ORF">ACFO0P_15585</name>
</gene>
<evidence type="ECO:0000256" key="4">
    <source>
        <dbReference type="ARBA" id="ARBA00022538"/>
    </source>
</evidence>
<evidence type="ECO:0000256" key="6">
    <source>
        <dbReference type="ARBA" id="ARBA00022826"/>
    </source>
</evidence>
<keyword evidence="8 13" id="KW-1133">Transmembrane helix</keyword>
<keyword evidence="4" id="KW-0633">Potassium transport</keyword>
<name>A0ABV8YCI7_9DEIO</name>
<evidence type="ECO:0000256" key="5">
    <source>
        <dbReference type="ARBA" id="ARBA00022692"/>
    </source>
</evidence>
<dbReference type="Proteomes" id="UP001595939">
    <property type="component" value="Unassembled WGS sequence"/>
</dbReference>
<comment type="caution">
    <text evidence="14">The sequence shown here is derived from an EMBL/GenBank/DDBJ whole genome shotgun (WGS) entry which is preliminary data.</text>
</comment>
<evidence type="ECO:0000256" key="11">
    <source>
        <dbReference type="ARBA" id="ARBA00023303"/>
    </source>
</evidence>
<dbReference type="PANTHER" id="PTHR31462">
    <property type="entry name" value="ENDOSOMAL/LYSOSOMAL POTASSIUM CHANNEL TMEM175"/>
    <property type="match status" value="1"/>
</dbReference>
<evidence type="ECO:0000256" key="9">
    <source>
        <dbReference type="ARBA" id="ARBA00023065"/>
    </source>
</evidence>
<dbReference type="Pfam" id="PF06736">
    <property type="entry name" value="TMEM175"/>
    <property type="match status" value="1"/>
</dbReference>
<evidence type="ECO:0000256" key="8">
    <source>
        <dbReference type="ARBA" id="ARBA00022989"/>
    </source>
</evidence>
<comment type="subcellular location">
    <subcellularLocation>
        <location evidence="1">Membrane</location>
        <topology evidence="1">Multi-pass membrane protein</topology>
    </subcellularLocation>
</comment>
<reference evidence="15" key="1">
    <citation type="journal article" date="2019" name="Int. J. Syst. Evol. Microbiol.">
        <title>The Global Catalogue of Microorganisms (GCM) 10K type strain sequencing project: providing services to taxonomists for standard genome sequencing and annotation.</title>
        <authorList>
            <consortium name="The Broad Institute Genomics Platform"/>
            <consortium name="The Broad Institute Genome Sequencing Center for Infectious Disease"/>
            <person name="Wu L."/>
            <person name="Ma J."/>
        </authorList>
    </citation>
    <scope>NUCLEOTIDE SEQUENCE [LARGE SCALE GENOMIC DNA]</scope>
    <source>
        <strain evidence="15">CCUG 39970</strain>
    </source>
</reference>
<evidence type="ECO:0000256" key="12">
    <source>
        <dbReference type="ARBA" id="ARBA00034430"/>
    </source>
</evidence>
<dbReference type="RefSeq" id="WP_380129917.1">
    <property type="nucleotide sequence ID" value="NZ_JBHSEG010000008.1"/>
</dbReference>
<proteinExistence type="inferred from homology"/>
<keyword evidence="9" id="KW-0406">Ion transport</keyword>
<evidence type="ECO:0000313" key="15">
    <source>
        <dbReference type="Proteomes" id="UP001595939"/>
    </source>
</evidence>
<evidence type="ECO:0000256" key="10">
    <source>
        <dbReference type="ARBA" id="ARBA00023136"/>
    </source>
</evidence>
<dbReference type="InterPro" id="IPR010617">
    <property type="entry name" value="TMEM175-like"/>
</dbReference>
<keyword evidence="15" id="KW-1185">Reference proteome</keyword>
<keyword evidence="10 13" id="KW-0472">Membrane</keyword>
<protein>
    <submittedName>
        <fullName evidence="14">TMEM175 family protein</fullName>
    </submittedName>
</protein>
<dbReference type="EMBL" id="JBHSEG010000008">
    <property type="protein sequence ID" value="MFC4455200.1"/>
    <property type="molecule type" value="Genomic_DNA"/>
</dbReference>
<feature type="transmembrane region" description="Helical" evidence="13">
    <location>
        <begin position="174"/>
        <end position="203"/>
    </location>
</feature>
<evidence type="ECO:0000256" key="13">
    <source>
        <dbReference type="SAM" id="Phobius"/>
    </source>
</evidence>
<feature type="transmembrane region" description="Helical" evidence="13">
    <location>
        <begin position="93"/>
        <end position="116"/>
    </location>
</feature>